<dbReference type="AlphaFoldDB" id="A0AAN7BVU0"/>
<dbReference type="EMBL" id="MU865300">
    <property type="protein sequence ID" value="KAK4230287.1"/>
    <property type="molecule type" value="Genomic_DNA"/>
</dbReference>
<accession>A0AAN7BVU0</accession>
<dbReference type="Proteomes" id="UP001301958">
    <property type="component" value="Unassembled WGS sequence"/>
</dbReference>
<evidence type="ECO:0000313" key="1">
    <source>
        <dbReference type="EMBL" id="KAK4230287.1"/>
    </source>
</evidence>
<evidence type="ECO:0000313" key="2">
    <source>
        <dbReference type="Proteomes" id="UP001301958"/>
    </source>
</evidence>
<organism evidence="1 2">
    <name type="scientific">Podospora fimiseda</name>
    <dbReference type="NCBI Taxonomy" id="252190"/>
    <lineage>
        <taxon>Eukaryota</taxon>
        <taxon>Fungi</taxon>
        <taxon>Dikarya</taxon>
        <taxon>Ascomycota</taxon>
        <taxon>Pezizomycotina</taxon>
        <taxon>Sordariomycetes</taxon>
        <taxon>Sordariomycetidae</taxon>
        <taxon>Sordariales</taxon>
        <taxon>Podosporaceae</taxon>
        <taxon>Podospora</taxon>
    </lineage>
</organism>
<sequence length="253" mass="27195">MQQSRQPHLNYPINYTSNISTIPKMTRYNLIVENHSGANQSYALVSAAPDVSNGGVKPKIWSTVSATAAAPQESTISFAIQNQFFGFVGSSQGKPEDAVTVGISVRRPVVLGQRAADGTAIPGTTLAVTIASDINAPTFDDHDRPNSADANSFAITTPIFDNQVAINNNWLIGVGGAGNGSNTPIAAFIPQPQVTYQIRPSNTYYLIPGRYDKNSIVDFNKVGNRVEIDFARFPSGEVTVVHDQSGRLTIQRD</sequence>
<gene>
    <name evidence="1" type="ORF">QBC38DRAFT_469940</name>
</gene>
<comment type="caution">
    <text evidence="1">The sequence shown here is derived from an EMBL/GenBank/DDBJ whole genome shotgun (WGS) entry which is preliminary data.</text>
</comment>
<proteinExistence type="predicted"/>
<reference evidence="1" key="1">
    <citation type="journal article" date="2023" name="Mol. Phylogenet. Evol.">
        <title>Genome-scale phylogeny and comparative genomics of the fungal order Sordariales.</title>
        <authorList>
            <person name="Hensen N."/>
            <person name="Bonometti L."/>
            <person name="Westerberg I."/>
            <person name="Brannstrom I.O."/>
            <person name="Guillou S."/>
            <person name="Cros-Aarteil S."/>
            <person name="Calhoun S."/>
            <person name="Haridas S."/>
            <person name="Kuo A."/>
            <person name="Mondo S."/>
            <person name="Pangilinan J."/>
            <person name="Riley R."/>
            <person name="LaButti K."/>
            <person name="Andreopoulos B."/>
            <person name="Lipzen A."/>
            <person name="Chen C."/>
            <person name="Yan M."/>
            <person name="Daum C."/>
            <person name="Ng V."/>
            <person name="Clum A."/>
            <person name="Steindorff A."/>
            <person name="Ohm R.A."/>
            <person name="Martin F."/>
            <person name="Silar P."/>
            <person name="Natvig D.O."/>
            <person name="Lalanne C."/>
            <person name="Gautier V."/>
            <person name="Ament-Velasquez S.L."/>
            <person name="Kruys A."/>
            <person name="Hutchinson M.I."/>
            <person name="Powell A.J."/>
            <person name="Barry K."/>
            <person name="Miller A.N."/>
            <person name="Grigoriev I.V."/>
            <person name="Debuchy R."/>
            <person name="Gladieux P."/>
            <person name="Hiltunen Thoren M."/>
            <person name="Johannesson H."/>
        </authorList>
    </citation>
    <scope>NUCLEOTIDE SEQUENCE</scope>
    <source>
        <strain evidence="1">CBS 990.96</strain>
    </source>
</reference>
<reference evidence="1" key="2">
    <citation type="submission" date="2023-05" db="EMBL/GenBank/DDBJ databases">
        <authorList>
            <consortium name="Lawrence Berkeley National Laboratory"/>
            <person name="Steindorff A."/>
            <person name="Hensen N."/>
            <person name="Bonometti L."/>
            <person name="Westerberg I."/>
            <person name="Brannstrom I.O."/>
            <person name="Guillou S."/>
            <person name="Cros-Aarteil S."/>
            <person name="Calhoun S."/>
            <person name="Haridas S."/>
            <person name="Kuo A."/>
            <person name="Mondo S."/>
            <person name="Pangilinan J."/>
            <person name="Riley R."/>
            <person name="Labutti K."/>
            <person name="Andreopoulos B."/>
            <person name="Lipzen A."/>
            <person name="Chen C."/>
            <person name="Yanf M."/>
            <person name="Daum C."/>
            <person name="Ng V."/>
            <person name="Clum A."/>
            <person name="Ohm R."/>
            <person name="Martin F."/>
            <person name="Silar P."/>
            <person name="Natvig D."/>
            <person name="Lalanne C."/>
            <person name="Gautier V."/>
            <person name="Ament-Velasquez S.L."/>
            <person name="Kruys A."/>
            <person name="Hutchinson M.I."/>
            <person name="Powell A.J."/>
            <person name="Barry K."/>
            <person name="Miller A.N."/>
            <person name="Grigoriev I.V."/>
            <person name="Debuchy R."/>
            <person name="Gladieux P."/>
            <person name="Thoren M.H."/>
            <person name="Johannesson H."/>
        </authorList>
    </citation>
    <scope>NUCLEOTIDE SEQUENCE</scope>
    <source>
        <strain evidence="1">CBS 990.96</strain>
    </source>
</reference>
<name>A0AAN7BVU0_9PEZI</name>
<keyword evidence="2" id="KW-1185">Reference proteome</keyword>
<protein>
    <submittedName>
        <fullName evidence="1">Uncharacterized protein</fullName>
    </submittedName>
</protein>